<feature type="compositionally biased region" description="Low complexity" evidence="12">
    <location>
        <begin position="355"/>
        <end position="368"/>
    </location>
</feature>
<feature type="region of interest" description="Disordered" evidence="12">
    <location>
        <begin position="242"/>
        <end position="399"/>
    </location>
</feature>
<protein>
    <recommendedName>
        <fullName evidence="9">Membrane protein BRI3</fullName>
    </recommendedName>
    <alternativeName>
        <fullName evidence="10">Brain protein I3</fullName>
    </alternativeName>
</protein>
<keyword evidence="4" id="KW-0963">Cytoplasm</keyword>
<evidence type="ECO:0000256" key="3">
    <source>
        <dbReference type="ARBA" id="ARBA00008090"/>
    </source>
</evidence>
<keyword evidence="6 13" id="KW-1133">Transmembrane helix</keyword>
<evidence type="ECO:0000256" key="10">
    <source>
        <dbReference type="ARBA" id="ARBA00035449"/>
    </source>
</evidence>
<feature type="compositionally biased region" description="Basic and acidic residues" evidence="12">
    <location>
        <begin position="285"/>
        <end position="315"/>
    </location>
</feature>
<dbReference type="InterPro" id="IPR019317">
    <property type="entry name" value="BRI3"/>
</dbReference>
<proteinExistence type="inferred from homology"/>
<accession>A0AAE9IVQ1</accession>
<evidence type="ECO:0000313" key="14">
    <source>
        <dbReference type="EMBL" id="ULU07197.1"/>
    </source>
</evidence>
<evidence type="ECO:0000256" key="11">
    <source>
        <dbReference type="ARBA" id="ARBA00046593"/>
    </source>
</evidence>
<evidence type="ECO:0000256" key="12">
    <source>
        <dbReference type="SAM" id="MobiDB-lite"/>
    </source>
</evidence>
<dbReference type="GO" id="GO:0005765">
    <property type="term" value="C:lysosomal membrane"/>
    <property type="evidence" value="ECO:0007669"/>
    <property type="project" value="UniProtKB-SubCell"/>
</dbReference>
<dbReference type="PANTHER" id="PTHR13551">
    <property type="entry name" value="BRAIN PROTEIN I3"/>
    <property type="match status" value="1"/>
</dbReference>
<feature type="compositionally biased region" description="Low complexity" evidence="12">
    <location>
        <begin position="79"/>
        <end position="90"/>
    </location>
</feature>
<keyword evidence="7 13" id="KW-0472">Membrane</keyword>
<sequence length="399" mass="43101">MTDNHEKAKQPYPDSPPTGESSSSVAPSAPSAPEQSSPTRPPPPAGFVYPSTDIHNSAAVHVSSPTTPSPSSAGPPPAHASAGPAPAISSYDMPPPSYQAAMSYPAAPTYGGSTDPKYYSGQPPVYYQPPPITQSRLPQPDGVDQVVRAVRIQNPTGSNVIVHVQPGAPCRRCTVGVVTRQTDMCCLLCLIMLTIFTFPFGLIFLCCIPCDQDSLSIRTISRIGVWCSRRSVEDDVLAEWMNPQTESKSPGPAKSPQKNVGKAKNRKTFKEKGKSTKLRRKKKKKDDEGPKVQKSRTSEEVKFNLNIKEPEVRPDEFDDDEENPSAKILIKSREKNEKGSPVVRDKSKIGKEGTKSTSKTTSTASPGPGFSPIPSQENEAPLFAANEKQIGSSLYVRLD</sequence>
<evidence type="ECO:0000256" key="5">
    <source>
        <dbReference type="ARBA" id="ARBA00022692"/>
    </source>
</evidence>
<feature type="compositionally biased region" description="Basic and acidic residues" evidence="12">
    <location>
        <begin position="331"/>
        <end position="354"/>
    </location>
</feature>
<feature type="compositionally biased region" description="Low complexity" evidence="12">
    <location>
        <begin position="21"/>
        <end position="38"/>
    </location>
</feature>
<dbReference type="AlphaFoldDB" id="A0AAE9IVQ1"/>
<comment type="similarity">
    <text evidence="3">Belongs to the BRI3 family.</text>
</comment>
<reference evidence="14 15" key="1">
    <citation type="submission" date="2022-05" db="EMBL/GenBank/DDBJ databases">
        <title>Chromosome-level reference genomes for two strains of Caenorhabditis briggsae: an improved platform for comparative genomics.</title>
        <authorList>
            <person name="Stevens L."/>
            <person name="Andersen E.C."/>
        </authorList>
    </citation>
    <scope>NUCLEOTIDE SEQUENCE [LARGE SCALE GENOMIC DNA]</scope>
    <source>
        <strain evidence="14">QX1410_ONT</strain>
        <tissue evidence="14">Whole-organism</tissue>
    </source>
</reference>
<feature type="compositionally biased region" description="Low complexity" evidence="12">
    <location>
        <begin position="59"/>
        <end position="72"/>
    </location>
</feature>
<comment type="subcellular location">
    <subcellularLocation>
        <location evidence="2">Cytoplasm</location>
        <location evidence="2">Perinuclear region</location>
    </subcellularLocation>
    <subcellularLocation>
        <location evidence="1">Lysosome membrane</location>
        <topology evidence="1">Multi-pass membrane protein</topology>
    </subcellularLocation>
</comment>
<evidence type="ECO:0000256" key="6">
    <source>
        <dbReference type="ARBA" id="ARBA00022989"/>
    </source>
</evidence>
<feature type="compositionally biased region" description="Basic residues" evidence="12">
    <location>
        <begin position="275"/>
        <end position="284"/>
    </location>
</feature>
<evidence type="ECO:0000256" key="8">
    <source>
        <dbReference type="ARBA" id="ARBA00023228"/>
    </source>
</evidence>
<dbReference type="PANTHER" id="PTHR13551:SF1">
    <property type="entry name" value="MEMBRANE PROTEIN BRI3"/>
    <property type="match status" value="1"/>
</dbReference>
<keyword evidence="5 13" id="KW-0812">Transmembrane</keyword>
<dbReference type="Pfam" id="PF10164">
    <property type="entry name" value="BRI3"/>
    <property type="match status" value="1"/>
</dbReference>
<evidence type="ECO:0000256" key="1">
    <source>
        <dbReference type="ARBA" id="ARBA00004155"/>
    </source>
</evidence>
<dbReference type="Proteomes" id="UP000827892">
    <property type="component" value="Chromosome II"/>
</dbReference>
<evidence type="ECO:0000313" key="15">
    <source>
        <dbReference type="Proteomes" id="UP000827892"/>
    </source>
</evidence>
<organism evidence="14 15">
    <name type="scientific">Caenorhabditis briggsae</name>
    <dbReference type="NCBI Taxonomy" id="6238"/>
    <lineage>
        <taxon>Eukaryota</taxon>
        <taxon>Metazoa</taxon>
        <taxon>Ecdysozoa</taxon>
        <taxon>Nematoda</taxon>
        <taxon>Chromadorea</taxon>
        <taxon>Rhabditida</taxon>
        <taxon>Rhabditina</taxon>
        <taxon>Rhabditomorpha</taxon>
        <taxon>Rhabditoidea</taxon>
        <taxon>Rhabditidae</taxon>
        <taxon>Peloderinae</taxon>
        <taxon>Caenorhabditis</taxon>
    </lineage>
</organism>
<name>A0AAE9IVQ1_CAEBR</name>
<evidence type="ECO:0000256" key="2">
    <source>
        <dbReference type="ARBA" id="ARBA00004556"/>
    </source>
</evidence>
<evidence type="ECO:0000256" key="7">
    <source>
        <dbReference type="ARBA" id="ARBA00023136"/>
    </source>
</evidence>
<feature type="transmembrane region" description="Helical" evidence="13">
    <location>
        <begin position="185"/>
        <end position="205"/>
    </location>
</feature>
<evidence type="ECO:0000256" key="9">
    <source>
        <dbReference type="ARBA" id="ARBA00035284"/>
    </source>
</evidence>
<dbReference type="GO" id="GO:0048471">
    <property type="term" value="C:perinuclear region of cytoplasm"/>
    <property type="evidence" value="ECO:0007669"/>
    <property type="project" value="UniProtKB-SubCell"/>
</dbReference>
<feature type="region of interest" description="Disordered" evidence="12">
    <location>
        <begin position="1"/>
        <end position="92"/>
    </location>
</feature>
<dbReference type="EMBL" id="CP090892">
    <property type="protein sequence ID" value="ULU07197.1"/>
    <property type="molecule type" value="Genomic_DNA"/>
</dbReference>
<keyword evidence="8" id="KW-0458">Lysosome</keyword>
<evidence type="ECO:0000256" key="13">
    <source>
        <dbReference type="SAM" id="Phobius"/>
    </source>
</evidence>
<evidence type="ECO:0000256" key="4">
    <source>
        <dbReference type="ARBA" id="ARBA00022490"/>
    </source>
</evidence>
<gene>
    <name evidence="14" type="ORF">L3Y34_018751</name>
</gene>
<comment type="subunit">
    <text evidence="11">Interacts with BRI3BP. Interacts with MGAT1 and IFITM3.</text>
</comment>